<protein>
    <submittedName>
        <fullName evidence="1">Homeodomain transcription factor HD2</fullName>
    </submittedName>
</protein>
<accession>E0XNY1</accession>
<dbReference type="AlphaFoldDB" id="E0XNY1"/>
<evidence type="ECO:0000313" key="1">
    <source>
        <dbReference type="EMBL" id="ADM24752.1"/>
    </source>
</evidence>
<feature type="non-terminal residue" evidence="1">
    <location>
        <position position="144"/>
    </location>
</feature>
<sequence>METGSHARIAAAAAALLEHPQLARPPHHSDAISQLEFSPLVLPSTNHTLQADLIRLGCSSSSVDALVELYEAAEERLAELVRQSLSNTVTKLRVFVDDEGVMKRYDHALRHRLAMSYLSSADDCRRSILAEVVAAKARYSASAT</sequence>
<gene>
    <name evidence="1" type="primary">HD2</name>
</gene>
<reference evidence="1" key="1">
    <citation type="journal article" date="2010" name="PLoS Genet.">
        <title>A deviation from the bipolar-tetrapolar mating paradigm in an early diverged basidiomycete.</title>
        <authorList>
            <person name="Coelho M.A."/>
            <person name="Sampaio J.P."/>
            <person name="Goncalves P."/>
        </authorList>
    </citation>
    <scope>NUCLEOTIDE SEQUENCE</scope>
    <source>
        <strain evidence="1">CBS 5470</strain>
    </source>
</reference>
<keyword evidence="1" id="KW-0371">Homeobox</keyword>
<organism evidence="1">
    <name type="scientific">Sporobolomyces johnsonii</name>
    <dbReference type="NCBI Taxonomy" id="5002"/>
    <lineage>
        <taxon>Eukaryota</taxon>
        <taxon>Fungi</taxon>
        <taxon>Dikarya</taxon>
        <taxon>Basidiomycota</taxon>
        <taxon>Pucciniomycotina</taxon>
        <taxon>Microbotryomycetes</taxon>
        <taxon>Sporidiobolales</taxon>
        <taxon>Sporidiobolaceae</taxon>
        <taxon>Sporobolomyces</taxon>
    </lineage>
</organism>
<proteinExistence type="predicted"/>
<keyword evidence="1" id="KW-0238">DNA-binding</keyword>
<dbReference type="EMBL" id="GU474692">
    <property type="protein sequence ID" value="ADM24752.1"/>
    <property type="molecule type" value="Genomic_DNA"/>
</dbReference>
<dbReference type="GO" id="GO:0003677">
    <property type="term" value="F:DNA binding"/>
    <property type="evidence" value="ECO:0007669"/>
    <property type="project" value="UniProtKB-KW"/>
</dbReference>
<name>E0XNY1_9BASI</name>